<accession>A0A858NF67</accession>
<evidence type="ECO:0000313" key="1">
    <source>
        <dbReference type="EMBL" id="QJB18651.1"/>
    </source>
</evidence>
<name>A0A858NF67_9VIRU</name>
<organism evidence="1">
    <name type="scientific">Genomoviridae sp</name>
    <dbReference type="NCBI Taxonomy" id="2202565"/>
    <lineage>
        <taxon>Viruses</taxon>
        <taxon>Monodnaviria</taxon>
        <taxon>Shotokuvirae</taxon>
        <taxon>Cressdnaviricota</taxon>
        <taxon>Repensiviricetes</taxon>
        <taxon>Geplafuvirales</taxon>
        <taxon>Genomoviridae</taxon>
    </lineage>
</organism>
<sequence>MPRRLSRYRFRSRPYRRRRVLRSTVAPRTRRARFLARRRTSKRRILNVSTIKKHDNMLPFVRSPEGGLTIGPITTGTGFASLFMPSARRLCYDAAGESTRLRQETYSVGYKERVEVNILGGGVWKWRRLVFTFKGSALYDGDPSWNQPYHDKSMDPEGCDMVRLINQPTSDQQQEIRRIVWDGTEGLDWLSEFTAKSDTSRITPLYDRTFTFNPRNESGYSRTFRFWHRTRRNLIYDEDEQGGTPRGPGSYVSVQGKRGMGDLYVYDIVYLAVPASSGNASMQWSPEGTYYWHER</sequence>
<proteinExistence type="predicted"/>
<reference evidence="1" key="1">
    <citation type="submission" date="2020-04" db="EMBL/GenBank/DDBJ databases">
        <title>Genomes of microviruses in a sewage oxidation pond.</title>
        <authorList>
            <person name="Schreck J."/>
            <person name="Kraberger S."/>
            <person name="Scotch M."/>
            <person name="Halden R.U."/>
            <person name="Varsani A."/>
        </authorList>
    </citation>
    <scope>NUCLEOTIDE SEQUENCE</scope>
    <source>
        <strain evidence="1">6434_362</strain>
    </source>
</reference>
<protein>
    <submittedName>
        <fullName evidence="1">Capsid protein</fullName>
    </submittedName>
</protein>
<dbReference type="EMBL" id="MT309868">
    <property type="protein sequence ID" value="QJB18651.1"/>
    <property type="molecule type" value="Genomic_DNA"/>
</dbReference>